<dbReference type="RefSeq" id="WP_158645513.1">
    <property type="nucleotide sequence ID" value="NZ_BAABIJ010000001.1"/>
</dbReference>
<keyword evidence="4" id="KW-1185">Reference proteome</keyword>
<proteinExistence type="predicted"/>
<dbReference type="PANTHER" id="PTHR37807:SF3">
    <property type="entry name" value="OS07G0160300 PROTEIN"/>
    <property type="match status" value="1"/>
</dbReference>
<feature type="region of interest" description="Disordered" evidence="1">
    <location>
        <begin position="114"/>
        <end position="133"/>
    </location>
</feature>
<feature type="domain" description="AAA+ ATPase" evidence="2">
    <location>
        <begin position="3"/>
        <end position="135"/>
    </location>
</feature>
<dbReference type="Proteomes" id="UP000321617">
    <property type="component" value="Unassembled WGS sequence"/>
</dbReference>
<organism evidence="3 4">
    <name type="scientific">Stackebrandtia albiflava</name>
    <dbReference type="NCBI Taxonomy" id="406432"/>
    <lineage>
        <taxon>Bacteria</taxon>
        <taxon>Bacillati</taxon>
        <taxon>Actinomycetota</taxon>
        <taxon>Actinomycetes</taxon>
        <taxon>Glycomycetales</taxon>
        <taxon>Glycomycetaceae</taxon>
        <taxon>Stackebrandtia</taxon>
    </lineage>
</organism>
<dbReference type="Gene3D" id="3.40.50.300">
    <property type="entry name" value="P-loop containing nucleotide triphosphate hydrolases"/>
    <property type="match status" value="1"/>
</dbReference>
<protein>
    <submittedName>
        <fullName evidence="3">Putative kinase</fullName>
    </submittedName>
</protein>
<keyword evidence="3" id="KW-0808">Transferase</keyword>
<reference evidence="3 4" key="1">
    <citation type="journal article" date="2013" name="Stand. Genomic Sci.">
        <title>Genomic Encyclopedia of Type Strains, Phase I: The one thousand microbial genomes (KMG-I) project.</title>
        <authorList>
            <person name="Kyrpides N.C."/>
            <person name="Woyke T."/>
            <person name="Eisen J.A."/>
            <person name="Garrity G."/>
            <person name="Lilburn T.G."/>
            <person name="Beck B.J."/>
            <person name="Whitman W.B."/>
            <person name="Hugenholtz P."/>
            <person name="Klenk H.P."/>
        </authorList>
    </citation>
    <scope>NUCLEOTIDE SEQUENCE [LARGE SCALE GENOMIC DNA]</scope>
    <source>
        <strain evidence="3 4">DSM 45044</strain>
    </source>
</reference>
<dbReference type="GO" id="GO:0016301">
    <property type="term" value="F:kinase activity"/>
    <property type="evidence" value="ECO:0007669"/>
    <property type="project" value="UniProtKB-KW"/>
</dbReference>
<feature type="compositionally biased region" description="Basic residues" evidence="1">
    <location>
        <begin position="117"/>
        <end position="129"/>
    </location>
</feature>
<gene>
    <name evidence="3" type="ORF">LX16_1481</name>
</gene>
<evidence type="ECO:0000259" key="2">
    <source>
        <dbReference type="SMART" id="SM00382"/>
    </source>
</evidence>
<dbReference type="AlphaFoldDB" id="A0A562VD64"/>
<evidence type="ECO:0000313" key="4">
    <source>
        <dbReference type="Proteomes" id="UP000321617"/>
    </source>
</evidence>
<dbReference type="InterPro" id="IPR003593">
    <property type="entry name" value="AAA+_ATPase"/>
</dbReference>
<name>A0A562VD64_9ACTN</name>
<dbReference type="OrthoDB" id="3819922at2"/>
<accession>A0A562VD64</accession>
<dbReference type="Pfam" id="PF13671">
    <property type="entry name" value="AAA_33"/>
    <property type="match status" value="1"/>
</dbReference>
<evidence type="ECO:0000256" key="1">
    <source>
        <dbReference type="SAM" id="MobiDB-lite"/>
    </source>
</evidence>
<keyword evidence="3" id="KW-0418">Kinase</keyword>
<sequence>MTAASLILVSGAPGAGKTTLARRLAGELGLPLLSKDDVKEDLAAVLPADGLERSRELGRAAVTVLYGMAARLSAAGVPLILESAFHAGVSENDLRPLTTGVHAVSLHCEVDTETAGRRHRARHGRRHPVHHDAARHVDVTDARWEPPALGIPSLRIDCRHGYRPGWAEIVRFTGHAPAASA</sequence>
<dbReference type="EMBL" id="VLLL01000005">
    <property type="protein sequence ID" value="TWJ15767.1"/>
    <property type="molecule type" value="Genomic_DNA"/>
</dbReference>
<evidence type="ECO:0000313" key="3">
    <source>
        <dbReference type="EMBL" id="TWJ15767.1"/>
    </source>
</evidence>
<dbReference type="InterPro" id="IPR027417">
    <property type="entry name" value="P-loop_NTPase"/>
</dbReference>
<dbReference type="PANTHER" id="PTHR37807">
    <property type="entry name" value="OS07G0160300 PROTEIN"/>
    <property type="match status" value="1"/>
</dbReference>
<comment type="caution">
    <text evidence="3">The sequence shown here is derived from an EMBL/GenBank/DDBJ whole genome shotgun (WGS) entry which is preliminary data.</text>
</comment>
<dbReference type="SUPFAM" id="SSF52540">
    <property type="entry name" value="P-loop containing nucleoside triphosphate hydrolases"/>
    <property type="match status" value="1"/>
</dbReference>
<dbReference type="SMART" id="SM00382">
    <property type="entry name" value="AAA"/>
    <property type="match status" value="1"/>
</dbReference>